<dbReference type="GO" id="GO:0016020">
    <property type="term" value="C:membrane"/>
    <property type="evidence" value="ECO:0007669"/>
    <property type="project" value="UniProtKB-SubCell"/>
</dbReference>
<evidence type="ECO:0000256" key="2">
    <source>
        <dbReference type="ARBA" id="ARBA00022692"/>
    </source>
</evidence>
<keyword evidence="2 5" id="KW-0812">Transmembrane</keyword>
<dbReference type="OrthoDB" id="5484716at2"/>
<feature type="transmembrane region" description="Helical" evidence="5">
    <location>
        <begin position="45"/>
        <end position="64"/>
    </location>
</feature>
<evidence type="ECO:0000313" key="9">
    <source>
        <dbReference type="Proteomes" id="UP000192783"/>
    </source>
</evidence>
<feature type="transmembrane region" description="Helical" evidence="5">
    <location>
        <begin position="76"/>
        <end position="94"/>
    </location>
</feature>
<evidence type="ECO:0000256" key="1">
    <source>
        <dbReference type="ARBA" id="ARBA00004141"/>
    </source>
</evidence>
<evidence type="ECO:0000256" key="4">
    <source>
        <dbReference type="ARBA" id="ARBA00023136"/>
    </source>
</evidence>
<dbReference type="STRING" id="1121390.SAMN02746041_02601"/>
<dbReference type="Pfam" id="PF19358">
    <property type="entry name" value="DUF5935"/>
    <property type="match status" value="1"/>
</dbReference>
<dbReference type="Pfam" id="PF04932">
    <property type="entry name" value="Wzy_C"/>
    <property type="match status" value="1"/>
</dbReference>
<proteinExistence type="predicted"/>
<feature type="transmembrane region" description="Helical" evidence="5">
    <location>
        <begin position="193"/>
        <end position="210"/>
    </location>
</feature>
<feature type="transmembrane region" description="Helical" evidence="5">
    <location>
        <begin position="7"/>
        <end position="33"/>
    </location>
</feature>
<feature type="transmembrane region" description="Helical" evidence="5">
    <location>
        <begin position="129"/>
        <end position="150"/>
    </location>
</feature>
<evidence type="ECO:0000256" key="3">
    <source>
        <dbReference type="ARBA" id="ARBA00022989"/>
    </source>
</evidence>
<feature type="transmembrane region" description="Helical" evidence="5">
    <location>
        <begin position="237"/>
        <end position="257"/>
    </location>
</feature>
<evidence type="ECO:0000313" key="8">
    <source>
        <dbReference type="EMBL" id="SMC26312.1"/>
    </source>
</evidence>
<dbReference type="InterPro" id="IPR045979">
    <property type="entry name" value="DUF5935"/>
</dbReference>
<evidence type="ECO:0000259" key="6">
    <source>
        <dbReference type="Pfam" id="PF04932"/>
    </source>
</evidence>
<comment type="subcellular location">
    <subcellularLocation>
        <location evidence="1">Membrane</location>
        <topology evidence="1">Multi-pass membrane protein</topology>
    </subcellularLocation>
</comment>
<protein>
    <submittedName>
        <fullName evidence="8">Probable O-glycosylation ligase, exosortase A-associated</fullName>
    </submittedName>
</protein>
<feature type="domain" description="DUF5935" evidence="7">
    <location>
        <begin position="1"/>
        <end position="157"/>
    </location>
</feature>
<feature type="transmembrane region" description="Helical" evidence="5">
    <location>
        <begin position="330"/>
        <end position="350"/>
    </location>
</feature>
<accession>A0A1W1XR23</accession>
<dbReference type="InterPro" id="IPR017528">
    <property type="entry name" value="CHP03097O-antigen_lig-rel"/>
</dbReference>
<sequence>MRDIVVTAVILGLIPWILVNPVVGVLTWCWLGFMNPHKLCWGFAQTFPFAQVVAIATLAALMTWKEPKKIPWTRETKTLLVFTLWMFVTTLFALNPEGAWEQWNKVWKIMFMTYVTLMVMNTPKRIHMLLWVTALSLGFYGVKGGIFTLMTGGNFMVLGPQATFIGVRGGIALALNMTIPLMRYLQLTTSQRWIRIGLGVAMALTGLAVIGTHSRGGFLGAVAVSFFLILKTRRKFFYTLLLALTAYGILSFMPSFWAERMHTIETYEEDASAMGRINAWLFAFNLAKARPIGGGFECFRDWLFDRYAPNPGEVHDAHSIFFEVLGEHGFVGLALYLALILMTWRTATWIKRQAHGVSETQWLADAATMIQVSLVGYMVGGAFLGLAYFDLFYHLVGLVVLCRVLVERYQSGEDVRIGDYAFF</sequence>
<dbReference type="PANTHER" id="PTHR37422:SF13">
    <property type="entry name" value="LIPOPOLYSACCHARIDE BIOSYNTHESIS PROTEIN PA4999-RELATED"/>
    <property type="match status" value="1"/>
</dbReference>
<dbReference type="NCBIfam" id="TIGR03097">
    <property type="entry name" value="PEP_O_lig_1"/>
    <property type="match status" value="1"/>
</dbReference>
<dbReference type="PANTHER" id="PTHR37422">
    <property type="entry name" value="TEICHURONIC ACID BIOSYNTHESIS PROTEIN TUAE"/>
    <property type="match status" value="1"/>
</dbReference>
<dbReference type="InterPro" id="IPR051533">
    <property type="entry name" value="WaaL-like"/>
</dbReference>
<dbReference type="RefSeq" id="WP_084058520.1">
    <property type="nucleotide sequence ID" value="NZ_FWXF01000016.1"/>
</dbReference>
<keyword evidence="3 5" id="KW-1133">Transmembrane helix</keyword>
<dbReference type="GO" id="GO:0016874">
    <property type="term" value="F:ligase activity"/>
    <property type="evidence" value="ECO:0007669"/>
    <property type="project" value="UniProtKB-KW"/>
</dbReference>
<feature type="transmembrane region" description="Helical" evidence="5">
    <location>
        <begin position="162"/>
        <end position="181"/>
    </location>
</feature>
<dbReference type="AlphaFoldDB" id="A0A1W1XR23"/>
<keyword evidence="4 5" id="KW-0472">Membrane</keyword>
<reference evidence="8 9" key="1">
    <citation type="submission" date="2017-04" db="EMBL/GenBank/DDBJ databases">
        <authorList>
            <person name="Afonso C.L."/>
            <person name="Miller P.J."/>
            <person name="Scott M.A."/>
            <person name="Spackman E."/>
            <person name="Goraichik I."/>
            <person name="Dimitrov K.M."/>
            <person name="Suarez D.L."/>
            <person name="Swayne D.E."/>
        </authorList>
    </citation>
    <scope>NUCLEOTIDE SEQUENCE [LARGE SCALE GENOMIC DNA]</scope>
    <source>
        <strain evidence="8 9">DSM 13146</strain>
    </source>
</reference>
<gene>
    <name evidence="8" type="ORF">SAMN02746041_02601</name>
</gene>
<name>A0A1W1XR23_9BACT</name>
<dbReference type="EMBL" id="FWXF01000016">
    <property type="protein sequence ID" value="SMC26312.1"/>
    <property type="molecule type" value="Genomic_DNA"/>
</dbReference>
<keyword evidence="9" id="KW-1185">Reference proteome</keyword>
<feature type="transmembrane region" description="Helical" evidence="5">
    <location>
        <begin position="216"/>
        <end position="232"/>
    </location>
</feature>
<dbReference type="Proteomes" id="UP000192783">
    <property type="component" value="Unassembled WGS sequence"/>
</dbReference>
<dbReference type="InterPro" id="IPR007016">
    <property type="entry name" value="O-antigen_ligase-rel_domated"/>
</dbReference>
<keyword evidence="8" id="KW-0436">Ligase</keyword>
<evidence type="ECO:0000259" key="7">
    <source>
        <dbReference type="Pfam" id="PF19358"/>
    </source>
</evidence>
<organism evidence="8 9">
    <name type="scientific">Desulfacinum hydrothermale DSM 13146</name>
    <dbReference type="NCBI Taxonomy" id="1121390"/>
    <lineage>
        <taxon>Bacteria</taxon>
        <taxon>Pseudomonadati</taxon>
        <taxon>Thermodesulfobacteriota</taxon>
        <taxon>Syntrophobacteria</taxon>
        <taxon>Syntrophobacterales</taxon>
        <taxon>Syntrophobacteraceae</taxon>
        <taxon>Desulfacinum</taxon>
    </lineage>
</organism>
<feature type="domain" description="O-antigen ligase-related" evidence="6">
    <location>
        <begin position="201"/>
        <end position="337"/>
    </location>
</feature>
<evidence type="ECO:0000256" key="5">
    <source>
        <dbReference type="SAM" id="Phobius"/>
    </source>
</evidence>